<evidence type="ECO:0000256" key="3">
    <source>
        <dbReference type="ARBA" id="ARBA00023222"/>
    </source>
</evidence>
<dbReference type="GO" id="GO:0005737">
    <property type="term" value="C:cytoplasm"/>
    <property type="evidence" value="ECO:0007669"/>
    <property type="project" value="TreeGrafter"/>
</dbReference>
<comment type="pathway">
    <text evidence="5">Amino-acid biosynthesis.</text>
</comment>
<keyword evidence="7" id="KW-0812">Transmembrane</keyword>
<dbReference type="GeneID" id="37033075"/>
<protein>
    <recommendedName>
        <fullName evidence="8">Prephenate dehydratase domain-containing protein</fullName>
    </recommendedName>
</protein>
<dbReference type="PROSITE" id="PS51171">
    <property type="entry name" value="PREPHENATE_DEHYDR_3"/>
    <property type="match status" value="1"/>
</dbReference>
<reference evidence="9 10" key="1">
    <citation type="journal article" date="2018" name="Mol. Biol. Evol.">
        <title>Broad Genomic Sampling Reveals a Smut Pathogenic Ancestry of the Fungal Clade Ustilaginomycotina.</title>
        <authorList>
            <person name="Kijpornyongpan T."/>
            <person name="Mondo S.J."/>
            <person name="Barry K."/>
            <person name="Sandor L."/>
            <person name="Lee J."/>
            <person name="Lipzen A."/>
            <person name="Pangilinan J."/>
            <person name="LaButti K."/>
            <person name="Hainaut M."/>
            <person name="Henrissat B."/>
            <person name="Grigoriev I.V."/>
            <person name="Spatafora J.W."/>
            <person name="Aime M.C."/>
        </authorList>
    </citation>
    <scope>NUCLEOTIDE SEQUENCE [LARGE SCALE GENOMIC DNA]</scope>
    <source>
        <strain evidence="9 10">MCA 4658</strain>
    </source>
</reference>
<evidence type="ECO:0000259" key="8">
    <source>
        <dbReference type="PROSITE" id="PS51171"/>
    </source>
</evidence>
<feature type="transmembrane region" description="Helical" evidence="7">
    <location>
        <begin position="245"/>
        <end position="264"/>
    </location>
</feature>
<evidence type="ECO:0000256" key="5">
    <source>
        <dbReference type="ARBA" id="ARBA00029440"/>
    </source>
</evidence>
<keyword evidence="7" id="KW-1133">Transmembrane helix</keyword>
<keyword evidence="4" id="KW-0456">Lyase</keyword>
<gene>
    <name evidence="9" type="ORF">IE81DRAFT_238880</name>
</gene>
<keyword evidence="3" id="KW-0584">Phenylalanine biosynthesis</keyword>
<organism evidence="9 10">
    <name type="scientific">Ceraceosorus guamensis</name>
    <dbReference type="NCBI Taxonomy" id="1522189"/>
    <lineage>
        <taxon>Eukaryota</taxon>
        <taxon>Fungi</taxon>
        <taxon>Dikarya</taxon>
        <taxon>Basidiomycota</taxon>
        <taxon>Ustilaginomycotina</taxon>
        <taxon>Exobasidiomycetes</taxon>
        <taxon>Ceraceosorales</taxon>
        <taxon>Ceraceosoraceae</taxon>
        <taxon>Ceraceosorus</taxon>
    </lineage>
</organism>
<accession>A0A316VUL3</accession>
<dbReference type="PANTHER" id="PTHR21022">
    <property type="entry name" value="PREPHENATE DEHYDRATASE P PROTEIN"/>
    <property type="match status" value="1"/>
</dbReference>
<dbReference type="SUPFAM" id="SSF53850">
    <property type="entry name" value="Periplasmic binding protein-like II"/>
    <property type="match status" value="1"/>
</dbReference>
<sequence>MPLQVYYLGPPGTYTHSIALHFIQEGDSARPSSTIRQSLEDAASAWSEDGHRHQQSVVPLALMPYENSTYGLVLETQSVLIGPRHGEANVVLGSNGQLALPNELSPVVVAEATRAVRHALLGSRRAQDRLRRKGGMQALHALEELDLSRVTKVMSHEQALGQCSDFLTRNCPKAERVSVASTALGARLAASNISSENTGSTSACRPSSSTPLSAQHAAANDEETRRLWGEAVIASIVIIAYPTPYFFIAFGVMVLLCLWTGTYYRTSARELLRLVQDGGRAARPIDSDKDEVVVAIGTEQAAEELDLVVLQRNIQDRDVIPPN</sequence>
<dbReference type="InterPro" id="IPR001086">
    <property type="entry name" value="Preph_deHydtase"/>
</dbReference>
<dbReference type="RefSeq" id="XP_025367293.1">
    <property type="nucleotide sequence ID" value="XM_025511205.1"/>
</dbReference>
<evidence type="ECO:0000256" key="1">
    <source>
        <dbReference type="ARBA" id="ARBA00022605"/>
    </source>
</evidence>
<keyword evidence="2" id="KW-0057">Aromatic amino acid biosynthesis</keyword>
<keyword evidence="1" id="KW-0028">Amino-acid biosynthesis</keyword>
<dbReference type="AlphaFoldDB" id="A0A316VUL3"/>
<dbReference type="Pfam" id="PF00800">
    <property type="entry name" value="PDT"/>
    <property type="match status" value="1"/>
</dbReference>
<evidence type="ECO:0000256" key="2">
    <source>
        <dbReference type="ARBA" id="ARBA00023141"/>
    </source>
</evidence>
<dbReference type="STRING" id="1522189.A0A316VUL3"/>
<feature type="region of interest" description="Disordered" evidence="6">
    <location>
        <begin position="195"/>
        <end position="219"/>
    </location>
</feature>
<dbReference type="GO" id="GO:0004664">
    <property type="term" value="F:prephenate dehydratase activity"/>
    <property type="evidence" value="ECO:0007669"/>
    <property type="project" value="InterPro"/>
</dbReference>
<dbReference type="InParanoid" id="A0A316VUL3"/>
<dbReference type="GO" id="GO:0009094">
    <property type="term" value="P:L-phenylalanine biosynthetic process"/>
    <property type="evidence" value="ECO:0007669"/>
    <property type="project" value="UniProtKB-KW"/>
</dbReference>
<dbReference type="PANTHER" id="PTHR21022:SF19">
    <property type="entry name" value="PREPHENATE DEHYDRATASE-RELATED"/>
    <property type="match status" value="1"/>
</dbReference>
<keyword evidence="10" id="KW-1185">Reference proteome</keyword>
<evidence type="ECO:0000313" key="10">
    <source>
        <dbReference type="Proteomes" id="UP000245783"/>
    </source>
</evidence>
<dbReference type="EMBL" id="KZ819429">
    <property type="protein sequence ID" value="PWN40133.1"/>
    <property type="molecule type" value="Genomic_DNA"/>
</dbReference>
<dbReference type="FunCoup" id="A0A316VUL3">
    <property type="interactions" value="244"/>
</dbReference>
<feature type="compositionally biased region" description="Polar residues" evidence="6">
    <location>
        <begin position="195"/>
        <end position="213"/>
    </location>
</feature>
<evidence type="ECO:0000256" key="6">
    <source>
        <dbReference type="SAM" id="MobiDB-lite"/>
    </source>
</evidence>
<evidence type="ECO:0000256" key="4">
    <source>
        <dbReference type="ARBA" id="ARBA00023239"/>
    </source>
</evidence>
<name>A0A316VUL3_9BASI</name>
<feature type="domain" description="Prephenate dehydratase" evidence="8">
    <location>
        <begin position="4"/>
        <end position="231"/>
    </location>
</feature>
<keyword evidence="7" id="KW-0472">Membrane</keyword>
<dbReference type="OrthoDB" id="983542at2759"/>
<proteinExistence type="predicted"/>
<evidence type="ECO:0000313" key="9">
    <source>
        <dbReference type="EMBL" id="PWN40133.1"/>
    </source>
</evidence>
<dbReference type="Gene3D" id="3.40.190.10">
    <property type="entry name" value="Periplasmic binding protein-like II"/>
    <property type="match status" value="2"/>
</dbReference>
<evidence type="ECO:0000256" key="7">
    <source>
        <dbReference type="SAM" id="Phobius"/>
    </source>
</evidence>
<dbReference type="Proteomes" id="UP000245783">
    <property type="component" value="Unassembled WGS sequence"/>
</dbReference>